<feature type="domain" description="HTH tetR-type" evidence="5">
    <location>
        <begin position="28"/>
        <end position="88"/>
    </location>
</feature>
<organism evidence="6 7">
    <name type="scientific">Pseudonocardia yunnanensis</name>
    <dbReference type="NCBI Taxonomy" id="58107"/>
    <lineage>
        <taxon>Bacteria</taxon>
        <taxon>Bacillati</taxon>
        <taxon>Actinomycetota</taxon>
        <taxon>Actinomycetes</taxon>
        <taxon>Pseudonocardiales</taxon>
        <taxon>Pseudonocardiaceae</taxon>
        <taxon>Pseudonocardia</taxon>
    </lineage>
</organism>
<evidence type="ECO:0000313" key="7">
    <source>
        <dbReference type="Proteomes" id="UP001597114"/>
    </source>
</evidence>
<dbReference type="PANTHER" id="PTHR30055">
    <property type="entry name" value="HTH-TYPE TRANSCRIPTIONAL REGULATOR RUTR"/>
    <property type="match status" value="1"/>
</dbReference>
<dbReference type="EMBL" id="JBHUCO010000013">
    <property type="protein sequence ID" value="MFD1518486.1"/>
    <property type="molecule type" value="Genomic_DNA"/>
</dbReference>
<evidence type="ECO:0000256" key="2">
    <source>
        <dbReference type="ARBA" id="ARBA00023125"/>
    </source>
</evidence>
<gene>
    <name evidence="6" type="ORF">ACFSJD_13385</name>
</gene>
<dbReference type="InterPro" id="IPR001647">
    <property type="entry name" value="HTH_TetR"/>
</dbReference>
<dbReference type="Pfam" id="PF02909">
    <property type="entry name" value="TetR_C_1"/>
    <property type="match status" value="1"/>
</dbReference>
<dbReference type="Gene3D" id="1.10.10.60">
    <property type="entry name" value="Homeodomain-like"/>
    <property type="match status" value="1"/>
</dbReference>
<evidence type="ECO:0000256" key="1">
    <source>
        <dbReference type="ARBA" id="ARBA00023015"/>
    </source>
</evidence>
<name>A0ABW4EU18_9PSEU</name>
<feature type="DNA-binding region" description="H-T-H motif" evidence="4">
    <location>
        <begin position="51"/>
        <end position="70"/>
    </location>
</feature>
<evidence type="ECO:0000256" key="3">
    <source>
        <dbReference type="ARBA" id="ARBA00023163"/>
    </source>
</evidence>
<reference evidence="7" key="1">
    <citation type="journal article" date="2019" name="Int. J. Syst. Evol. Microbiol.">
        <title>The Global Catalogue of Microorganisms (GCM) 10K type strain sequencing project: providing services to taxonomists for standard genome sequencing and annotation.</title>
        <authorList>
            <consortium name="The Broad Institute Genomics Platform"/>
            <consortium name="The Broad Institute Genome Sequencing Center for Infectious Disease"/>
            <person name="Wu L."/>
            <person name="Ma J."/>
        </authorList>
    </citation>
    <scope>NUCLEOTIDE SEQUENCE [LARGE SCALE GENOMIC DNA]</scope>
    <source>
        <strain evidence="7">CCM 7043</strain>
    </source>
</reference>
<comment type="caution">
    <text evidence="6">The sequence shown here is derived from an EMBL/GenBank/DDBJ whole genome shotgun (WGS) entry which is preliminary data.</text>
</comment>
<evidence type="ECO:0000259" key="5">
    <source>
        <dbReference type="PROSITE" id="PS50977"/>
    </source>
</evidence>
<proteinExistence type="predicted"/>
<accession>A0ABW4EU18</accession>
<dbReference type="SUPFAM" id="SSF48498">
    <property type="entry name" value="Tetracyclin repressor-like, C-terminal domain"/>
    <property type="match status" value="1"/>
</dbReference>
<dbReference type="InterPro" id="IPR009057">
    <property type="entry name" value="Homeodomain-like_sf"/>
</dbReference>
<keyword evidence="3" id="KW-0804">Transcription</keyword>
<protein>
    <submittedName>
        <fullName evidence="6">TetR/AcrR family transcriptional regulator</fullName>
    </submittedName>
</protein>
<evidence type="ECO:0000313" key="6">
    <source>
        <dbReference type="EMBL" id="MFD1518486.1"/>
    </source>
</evidence>
<evidence type="ECO:0000256" key="4">
    <source>
        <dbReference type="PROSITE-ProRule" id="PRU00335"/>
    </source>
</evidence>
<dbReference type="RefSeq" id="WP_344729708.1">
    <property type="nucleotide sequence ID" value="NZ_BAAAUS010000063.1"/>
</dbReference>
<dbReference type="Proteomes" id="UP001597114">
    <property type="component" value="Unassembled WGS sequence"/>
</dbReference>
<keyword evidence="1" id="KW-0805">Transcription regulation</keyword>
<dbReference type="InterPro" id="IPR036271">
    <property type="entry name" value="Tet_transcr_reg_TetR-rel_C_sf"/>
</dbReference>
<dbReference type="InterPro" id="IPR004111">
    <property type="entry name" value="Repressor_TetR_C"/>
</dbReference>
<keyword evidence="7" id="KW-1185">Reference proteome</keyword>
<dbReference type="InterPro" id="IPR050109">
    <property type="entry name" value="HTH-type_TetR-like_transc_reg"/>
</dbReference>
<dbReference type="PANTHER" id="PTHR30055:SF151">
    <property type="entry name" value="TRANSCRIPTIONAL REGULATORY PROTEIN"/>
    <property type="match status" value="1"/>
</dbReference>
<dbReference type="Gene3D" id="1.10.357.10">
    <property type="entry name" value="Tetracycline Repressor, domain 2"/>
    <property type="match status" value="1"/>
</dbReference>
<dbReference type="Pfam" id="PF00440">
    <property type="entry name" value="TetR_N"/>
    <property type="match status" value="1"/>
</dbReference>
<dbReference type="PROSITE" id="PS50977">
    <property type="entry name" value="HTH_TETR_2"/>
    <property type="match status" value="1"/>
</dbReference>
<dbReference type="SUPFAM" id="SSF46689">
    <property type="entry name" value="Homeodomain-like"/>
    <property type="match status" value="1"/>
</dbReference>
<sequence length="260" mass="27817">MARRSPAPDLARSIYLLWGHHPSPGRSGLTVPAIVTAGIEIADVDGLDAVSMRKVADRLGVGAMSLYGHVPGKDDLTALMVDAVYAELYGDDGNGGGDVAAASRVGDWRAAMRFVAERNWALYQRHPWLLDIRSSRPTLGPHVSRKYEVELRPLDGIGLSDVEMDAALTLVLSHVDSTARAHRNVSRTRTESGMSDAEWWAVVAPVLDQVMADDDLIVSARIGGAVGAQFDAAQHPEHALTFGLDTILAGIQARITSPGP</sequence>
<keyword evidence="2 4" id="KW-0238">DNA-binding</keyword>